<keyword evidence="3" id="KW-0378">Hydrolase</keyword>
<evidence type="ECO:0000256" key="1">
    <source>
        <dbReference type="SAM" id="Phobius"/>
    </source>
</evidence>
<protein>
    <submittedName>
        <fullName evidence="3">Acyl-CoA thioesterase I</fullName>
        <ecNumber evidence="3">3.1.2.-</ecNumber>
    </submittedName>
</protein>
<dbReference type="InterPro" id="IPR051532">
    <property type="entry name" value="Ester_Hydrolysis_Enzymes"/>
</dbReference>
<keyword evidence="4" id="KW-1185">Reference proteome</keyword>
<evidence type="ECO:0000313" key="3">
    <source>
        <dbReference type="EMBL" id="QDV83499.1"/>
    </source>
</evidence>
<gene>
    <name evidence="3" type="primary">tesA</name>
    <name evidence="3" type="ORF">TBK1r_24410</name>
</gene>
<sequence length="329" mass="36973">MPDEVTSQATTGIFHRIFRTIGICLAIAASLLCFPHWLPWMIACWILWHAVVVYRGSPGYWPLFACTLILAIRLVPRTPAMLLLALSMVMLGIWRFRLRSQSTPARGLLQTSPVALLVLMWAWMWVEYRRSATCDHELAFHPGRPIVCIGDSLTQGMIPDRGYPGQLEQRIRVPVINLGASGIATGPAIGILERSMVHHPQAVIIELGGHDFLRWHSRASTKANLMKMIQLCRANDCEPVLMEIPRGFMIDPYASLERELAYEFDLQLIDDRWLRHVVLMSPAAPPGMWFKDAQLSDDGIHSNPRGSGAIAEFVSDALVDLYGDQILKK</sequence>
<dbReference type="InterPro" id="IPR036514">
    <property type="entry name" value="SGNH_hydro_sf"/>
</dbReference>
<feature type="transmembrane region" description="Helical" evidence="1">
    <location>
        <begin position="60"/>
        <end position="86"/>
    </location>
</feature>
<keyword evidence="1" id="KW-0472">Membrane</keyword>
<name>A0ABX5XUG1_9BACT</name>
<dbReference type="GO" id="GO:0016787">
    <property type="term" value="F:hydrolase activity"/>
    <property type="evidence" value="ECO:0007669"/>
    <property type="project" value="UniProtKB-KW"/>
</dbReference>
<proteinExistence type="predicted"/>
<dbReference type="EMBL" id="CP036432">
    <property type="protein sequence ID" value="QDV83499.1"/>
    <property type="molecule type" value="Genomic_DNA"/>
</dbReference>
<dbReference type="InterPro" id="IPR013830">
    <property type="entry name" value="SGNH_hydro"/>
</dbReference>
<keyword evidence="1" id="KW-1133">Transmembrane helix</keyword>
<keyword evidence="1" id="KW-0812">Transmembrane</keyword>
<dbReference type="PANTHER" id="PTHR30383:SF5">
    <property type="entry name" value="SGNH HYDROLASE-TYPE ESTERASE DOMAIN-CONTAINING PROTEIN"/>
    <property type="match status" value="1"/>
</dbReference>
<evidence type="ECO:0000259" key="2">
    <source>
        <dbReference type="Pfam" id="PF13472"/>
    </source>
</evidence>
<organism evidence="3 4">
    <name type="scientific">Stieleria magnilauensis</name>
    <dbReference type="NCBI Taxonomy" id="2527963"/>
    <lineage>
        <taxon>Bacteria</taxon>
        <taxon>Pseudomonadati</taxon>
        <taxon>Planctomycetota</taxon>
        <taxon>Planctomycetia</taxon>
        <taxon>Pirellulales</taxon>
        <taxon>Pirellulaceae</taxon>
        <taxon>Stieleria</taxon>
    </lineage>
</organism>
<evidence type="ECO:0000313" key="4">
    <source>
        <dbReference type="Proteomes" id="UP000318081"/>
    </source>
</evidence>
<dbReference type="PANTHER" id="PTHR30383">
    <property type="entry name" value="THIOESTERASE 1/PROTEASE 1/LYSOPHOSPHOLIPASE L1"/>
    <property type="match status" value="1"/>
</dbReference>
<feature type="transmembrane region" description="Helical" evidence="1">
    <location>
        <begin position="21"/>
        <end position="48"/>
    </location>
</feature>
<feature type="domain" description="SGNH hydrolase-type esterase" evidence="2">
    <location>
        <begin position="148"/>
        <end position="306"/>
    </location>
</feature>
<dbReference type="Proteomes" id="UP000318081">
    <property type="component" value="Chromosome"/>
</dbReference>
<dbReference type="Gene3D" id="3.40.50.1110">
    <property type="entry name" value="SGNH hydrolase"/>
    <property type="match status" value="1"/>
</dbReference>
<accession>A0ABX5XUG1</accession>
<dbReference type="SUPFAM" id="SSF52266">
    <property type="entry name" value="SGNH hydrolase"/>
    <property type="match status" value="1"/>
</dbReference>
<reference evidence="3 4" key="1">
    <citation type="submission" date="2019-02" db="EMBL/GenBank/DDBJ databases">
        <title>Deep-cultivation of Planctomycetes and their phenomic and genomic characterization uncovers novel biology.</title>
        <authorList>
            <person name="Wiegand S."/>
            <person name="Jogler M."/>
            <person name="Boedeker C."/>
            <person name="Pinto D."/>
            <person name="Vollmers J."/>
            <person name="Rivas-Marin E."/>
            <person name="Kohn T."/>
            <person name="Peeters S.H."/>
            <person name="Heuer A."/>
            <person name="Rast P."/>
            <person name="Oberbeckmann S."/>
            <person name="Bunk B."/>
            <person name="Jeske O."/>
            <person name="Meyerdierks A."/>
            <person name="Storesund J.E."/>
            <person name="Kallscheuer N."/>
            <person name="Luecker S."/>
            <person name="Lage O.M."/>
            <person name="Pohl T."/>
            <person name="Merkel B.J."/>
            <person name="Hornburger P."/>
            <person name="Mueller R.-W."/>
            <person name="Bruemmer F."/>
            <person name="Labrenz M."/>
            <person name="Spormann A.M."/>
            <person name="Op den Camp H."/>
            <person name="Overmann J."/>
            <person name="Amann R."/>
            <person name="Jetten M.S.M."/>
            <person name="Mascher T."/>
            <person name="Medema M.H."/>
            <person name="Devos D.P."/>
            <person name="Kaster A.-K."/>
            <person name="Ovreas L."/>
            <person name="Rohde M."/>
            <person name="Galperin M.Y."/>
            <person name="Jogler C."/>
        </authorList>
    </citation>
    <scope>NUCLEOTIDE SEQUENCE [LARGE SCALE GENOMIC DNA]</scope>
    <source>
        <strain evidence="3 4">TBK1r</strain>
    </source>
</reference>
<dbReference type="EC" id="3.1.2.-" evidence="3"/>
<feature type="transmembrane region" description="Helical" evidence="1">
    <location>
        <begin position="107"/>
        <end position="126"/>
    </location>
</feature>
<dbReference type="Pfam" id="PF13472">
    <property type="entry name" value="Lipase_GDSL_2"/>
    <property type="match status" value="1"/>
</dbReference>